<gene>
    <name evidence="1" type="ORF">BDA96_08G071000</name>
</gene>
<comment type="caution">
    <text evidence="1">The sequence shown here is derived from an EMBL/GenBank/DDBJ whole genome shotgun (WGS) entry which is preliminary data.</text>
</comment>
<dbReference type="EMBL" id="CM027687">
    <property type="protein sequence ID" value="KAG0520402.1"/>
    <property type="molecule type" value="Genomic_DNA"/>
</dbReference>
<protein>
    <submittedName>
        <fullName evidence="1">Uncharacterized protein</fullName>
    </submittedName>
</protein>
<name>A0A921QGH9_SORBI</name>
<reference evidence="1" key="2">
    <citation type="submission" date="2020-10" db="EMBL/GenBank/DDBJ databases">
        <authorList>
            <person name="Cooper E.A."/>
            <person name="Brenton Z.W."/>
            <person name="Flinn B.S."/>
            <person name="Jenkins J."/>
            <person name="Shu S."/>
            <person name="Flowers D."/>
            <person name="Luo F."/>
            <person name="Wang Y."/>
            <person name="Xia P."/>
            <person name="Barry K."/>
            <person name="Daum C."/>
            <person name="Lipzen A."/>
            <person name="Yoshinaga Y."/>
            <person name="Schmutz J."/>
            <person name="Saski C."/>
            <person name="Vermerris W."/>
            <person name="Kresovich S."/>
        </authorList>
    </citation>
    <scope>NUCLEOTIDE SEQUENCE</scope>
</reference>
<accession>A0A921QGH9</accession>
<dbReference type="AlphaFoldDB" id="A0A921QGH9"/>
<dbReference type="Proteomes" id="UP000807115">
    <property type="component" value="Chromosome 8"/>
</dbReference>
<reference evidence="1" key="1">
    <citation type="journal article" date="2019" name="BMC Genomics">
        <title>A new reference genome for Sorghum bicolor reveals high levels of sequence similarity between sweet and grain genotypes: implications for the genetics of sugar metabolism.</title>
        <authorList>
            <person name="Cooper E.A."/>
            <person name="Brenton Z.W."/>
            <person name="Flinn B.S."/>
            <person name="Jenkins J."/>
            <person name="Shu S."/>
            <person name="Flowers D."/>
            <person name="Luo F."/>
            <person name="Wang Y."/>
            <person name="Xia P."/>
            <person name="Barry K."/>
            <person name="Daum C."/>
            <person name="Lipzen A."/>
            <person name="Yoshinaga Y."/>
            <person name="Schmutz J."/>
            <person name="Saski C."/>
            <person name="Vermerris W."/>
            <person name="Kresovich S."/>
        </authorList>
    </citation>
    <scope>NUCLEOTIDE SEQUENCE</scope>
</reference>
<sequence>MGAVVHDVLVSSDTTWMQPVCSSDLSCVQLQQPLIIKPPRLCEFPACLSLLVPV</sequence>
<proteinExistence type="predicted"/>
<evidence type="ECO:0000313" key="2">
    <source>
        <dbReference type="Proteomes" id="UP000807115"/>
    </source>
</evidence>
<organism evidence="1 2">
    <name type="scientific">Sorghum bicolor</name>
    <name type="common">Sorghum</name>
    <name type="synonym">Sorghum vulgare</name>
    <dbReference type="NCBI Taxonomy" id="4558"/>
    <lineage>
        <taxon>Eukaryota</taxon>
        <taxon>Viridiplantae</taxon>
        <taxon>Streptophyta</taxon>
        <taxon>Embryophyta</taxon>
        <taxon>Tracheophyta</taxon>
        <taxon>Spermatophyta</taxon>
        <taxon>Magnoliopsida</taxon>
        <taxon>Liliopsida</taxon>
        <taxon>Poales</taxon>
        <taxon>Poaceae</taxon>
        <taxon>PACMAD clade</taxon>
        <taxon>Panicoideae</taxon>
        <taxon>Andropogonodae</taxon>
        <taxon>Andropogoneae</taxon>
        <taxon>Sorghinae</taxon>
        <taxon>Sorghum</taxon>
    </lineage>
</organism>
<evidence type="ECO:0000313" key="1">
    <source>
        <dbReference type="EMBL" id="KAG0520402.1"/>
    </source>
</evidence>